<gene>
    <name evidence="1" type="ORF">METZ01_LOCUS208980</name>
</gene>
<proteinExistence type="predicted"/>
<dbReference type="EMBL" id="UINC01047186">
    <property type="protein sequence ID" value="SVB56126.1"/>
    <property type="molecule type" value="Genomic_DNA"/>
</dbReference>
<evidence type="ECO:0000313" key="1">
    <source>
        <dbReference type="EMBL" id="SVB56126.1"/>
    </source>
</evidence>
<organism evidence="1">
    <name type="scientific">marine metagenome</name>
    <dbReference type="NCBI Taxonomy" id="408172"/>
    <lineage>
        <taxon>unclassified sequences</taxon>
        <taxon>metagenomes</taxon>
        <taxon>ecological metagenomes</taxon>
    </lineage>
</organism>
<sequence>TKAKELGVSILSEQEFENLLKE</sequence>
<accession>A0A382EZG4</accession>
<name>A0A382EZG4_9ZZZZ</name>
<feature type="non-terminal residue" evidence="1">
    <location>
        <position position="1"/>
    </location>
</feature>
<dbReference type="AlphaFoldDB" id="A0A382EZG4"/>
<reference evidence="1" key="1">
    <citation type="submission" date="2018-05" db="EMBL/GenBank/DDBJ databases">
        <authorList>
            <person name="Lanie J.A."/>
            <person name="Ng W.-L."/>
            <person name="Kazmierczak K.M."/>
            <person name="Andrzejewski T.M."/>
            <person name="Davidsen T.M."/>
            <person name="Wayne K.J."/>
            <person name="Tettelin H."/>
            <person name="Glass J.I."/>
            <person name="Rusch D."/>
            <person name="Podicherti R."/>
            <person name="Tsui H.-C.T."/>
            <person name="Winkler M.E."/>
        </authorList>
    </citation>
    <scope>NUCLEOTIDE SEQUENCE</scope>
</reference>
<protein>
    <submittedName>
        <fullName evidence="1">Uncharacterized protein</fullName>
    </submittedName>
</protein>